<name>A0AAW7X9C9_9GAMM</name>
<feature type="domain" description="FMN-binding" evidence="18">
    <location>
        <begin position="143"/>
        <end position="244"/>
    </location>
</feature>
<evidence type="ECO:0000313" key="19">
    <source>
        <dbReference type="EMBL" id="MDO6424124.1"/>
    </source>
</evidence>
<evidence type="ECO:0000256" key="17">
    <source>
        <dbReference type="PIRNR" id="PIRNR009437"/>
    </source>
</evidence>
<keyword evidence="15 16" id="KW-0739">Sodium transport</keyword>
<gene>
    <name evidence="16" type="primary">nqrC</name>
    <name evidence="19" type="ORF">Q4521_16685</name>
</gene>
<dbReference type="PANTHER" id="PTHR37838">
    <property type="entry name" value="NA(+)-TRANSLOCATING NADH-QUINONE REDUCTASE SUBUNIT C"/>
    <property type="match status" value="1"/>
</dbReference>
<organism evidence="19 20">
    <name type="scientific">Saccharophagus degradans</name>
    <dbReference type="NCBI Taxonomy" id="86304"/>
    <lineage>
        <taxon>Bacteria</taxon>
        <taxon>Pseudomonadati</taxon>
        <taxon>Pseudomonadota</taxon>
        <taxon>Gammaproteobacteria</taxon>
        <taxon>Cellvibrionales</taxon>
        <taxon>Cellvibrionaceae</taxon>
        <taxon>Saccharophagus</taxon>
    </lineage>
</organism>
<keyword evidence="11 16" id="KW-0915">Sodium</keyword>
<evidence type="ECO:0000256" key="1">
    <source>
        <dbReference type="ARBA" id="ARBA00022448"/>
    </source>
</evidence>
<keyword evidence="2 16" id="KW-1003">Cell membrane</keyword>
<keyword evidence="3" id="KW-0997">Cell inner membrane</keyword>
<dbReference type="PIRSF" id="PIRSF009437">
    <property type="entry name" value="NQR-1_subunit_C"/>
    <property type="match status" value="1"/>
</dbReference>
<evidence type="ECO:0000256" key="7">
    <source>
        <dbReference type="ARBA" id="ARBA00022692"/>
    </source>
</evidence>
<keyword evidence="13 16" id="KW-0830">Ubiquinone</keyword>
<dbReference type="InterPro" id="IPR007329">
    <property type="entry name" value="FMN-bd"/>
</dbReference>
<keyword evidence="6 16" id="KW-0288">FMN</keyword>
<evidence type="ECO:0000256" key="5">
    <source>
        <dbReference type="ARBA" id="ARBA00022630"/>
    </source>
</evidence>
<dbReference type="AlphaFoldDB" id="A0AAW7X9C9"/>
<keyword evidence="7 16" id="KW-0812">Transmembrane</keyword>
<comment type="caution">
    <text evidence="19">The sequence shown here is derived from an EMBL/GenBank/DDBJ whole genome shotgun (WGS) entry which is preliminary data.</text>
</comment>
<feature type="modified residue" description="FMN phosphoryl threonine" evidence="16">
    <location>
        <position position="227"/>
    </location>
</feature>
<dbReference type="GO" id="GO:0006814">
    <property type="term" value="P:sodium ion transport"/>
    <property type="evidence" value="ECO:0007669"/>
    <property type="project" value="UniProtKB-UniRule"/>
</dbReference>
<evidence type="ECO:0000256" key="16">
    <source>
        <dbReference type="HAMAP-Rule" id="MF_00427"/>
    </source>
</evidence>
<comment type="catalytic activity">
    <reaction evidence="16 17">
        <text>a ubiquinone + n Na(+)(in) + NADH + H(+) = a ubiquinol + n Na(+)(out) + NAD(+)</text>
        <dbReference type="Rhea" id="RHEA:47748"/>
        <dbReference type="Rhea" id="RHEA-COMP:9565"/>
        <dbReference type="Rhea" id="RHEA-COMP:9566"/>
        <dbReference type="ChEBI" id="CHEBI:15378"/>
        <dbReference type="ChEBI" id="CHEBI:16389"/>
        <dbReference type="ChEBI" id="CHEBI:17976"/>
        <dbReference type="ChEBI" id="CHEBI:29101"/>
        <dbReference type="ChEBI" id="CHEBI:57540"/>
        <dbReference type="ChEBI" id="CHEBI:57945"/>
        <dbReference type="EC" id="7.2.1.1"/>
    </reaction>
</comment>
<dbReference type="InterPro" id="IPR010204">
    <property type="entry name" value="NqrC"/>
</dbReference>
<dbReference type="NCBIfam" id="TIGR01938">
    <property type="entry name" value="nqrC"/>
    <property type="match status" value="1"/>
</dbReference>
<keyword evidence="12 16" id="KW-0406">Ion transport</keyword>
<accession>A0AAW7X9C9</accession>
<comment type="subcellular location">
    <subcellularLocation>
        <location evidence="16">Cell membrane</location>
        <topology evidence="16">Single-pass membrane protein</topology>
    </subcellularLocation>
</comment>
<dbReference type="HAMAP" id="MF_00427">
    <property type="entry name" value="NqrC"/>
    <property type="match status" value="1"/>
</dbReference>
<dbReference type="Proteomes" id="UP001169760">
    <property type="component" value="Unassembled WGS sequence"/>
</dbReference>
<keyword evidence="14 16" id="KW-0472">Membrane</keyword>
<evidence type="ECO:0000256" key="3">
    <source>
        <dbReference type="ARBA" id="ARBA00022519"/>
    </source>
</evidence>
<comment type="caution">
    <text evidence="16">Lacks conserved residue(s) required for the propagation of feature annotation.</text>
</comment>
<evidence type="ECO:0000256" key="10">
    <source>
        <dbReference type="ARBA" id="ARBA00023027"/>
    </source>
</evidence>
<comment type="function">
    <text evidence="16">NQR complex catalyzes the reduction of ubiquinone-1 to ubiquinol by two successive reactions, coupled with the transport of Na(+) ions from the cytoplasm to the periplasm. NqrA to NqrE are probably involved in the second step, the conversion of ubisemiquinone to ubiquinol.</text>
</comment>
<evidence type="ECO:0000256" key="15">
    <source>
        <dbReference type="ARBA" id="ARBA00023201"/>
    </source>
</evidence>
<evidence type="ECO:0000256" key="8">
    <source>
        <dbReference type="ARBA" id="ARBA00022967"/>
    </source>
</evidence>
<keyword evidence="10 16" id="KW-0520">NAD</keyword>
<keyword evidence="8 16" id="KW-1278">Translocase</keyword>
<evidence type="ECO:0000256" key="6">
    <source>
        <dbReference type="ARBA" id="ARBA00022643"/>
    </source>
</evidence>
<sequence length="258" mass="27924">MANNDSIKKTFIVAAVLCIVCSVIVSSASVMLKPMQSANKALDFKRNILMAAGMYDESKSVDDMFQQISVKVINLETGKFTDEVDASKYDQRKASKDPARSESLDKSTDIAGLGRIEKYSYVYIVEGANGDIEKLILPIRGYGLWSTLRGFVALKSDLNTVIGLGYYEHGETPGLGGEVDNPAWKAKWEGKKVYGSDNEVLLSVIKGSVSSDTPNAEHKVDGLSGATLTSDGVDNMIKFWLGENGFAPFLANLKSGEA</sequence>
<dbReference type="GO" id="GO:0016655">
    <property type="term" value="F:oxidoreductase activity, acting on NAD(P)H, quinone or similar compound as acceptor"/>
    <property type="evidence" value="ECO:0007669"/>
    <property type="project" value="UniProtKB-UniRule"/>
</dbReference>
<dbReference type="RefSeq" id="WP_216062802.1">
    <property type="nucleotide sequence ID" value="NZ_CP123764.1"/>
</dbReference>
<proteinExistence type="inferred from homology"/>
<evidence type="ECO:0000256" key="9">
    <source>
        <dbReference type="ARBA" id="ARBA00022989"/>
    </source>
</evidence>
<keyword evidence="5 16" id="KW-0285">Flavoprotein</keyword>
<evidence type="ECO:0000256" key="4">
    <source>
        <dbReference type="ARBA" id="ARBA00022553"/>
    </source>
</evidence>
<dbReference type="NCBIfam" id="NF003749">
    <property type="entry name" value="PRK05346.1-5"/>
    <property type="match status" value="1"/>
</dbReference>
<dbReference type="EMBL" id="JAUOPB010000013">
    <property type="protein sequence ID" value="MDO6424124.1"/>
    <property type="molecule type" value="Genomic_DNA"/>
</dbReference>
<keyword evidence="1 16" id="KW-0813">Transport</keyword>
<protein>
    <recommendedName>
        <fullName evidence="16 17">Na(+)-translocating NADH-quinone reductase subunit C</fullName>
        <shortName evidence="16 17">Na(+)-NQR subunit C</shortName>
        <shortName evidence="16 17">Na(+)-translocating NQR subunit C</shortName>
        <ecNumber evidence="16 17">7.2.1.1</ecNumber>
    </recommendedName>
    <alternativeName>
        <fullName evidence="16 17">NQR complex subunit C</fullName>
    </alternativeName>
    <alternativeName>
        <fullName evidence="16 17">NQR-1 subunit C</fullName>
    </alternativeName>
</protein>
<dbReference type="PANTHER" id="PTHR37838:SF1">
    <property type="entry name" value="NA(+)-TRANSLOCATING NADH-QUINONE REDUCTASE SUBUNIT C"/>
    <property type="match status" value="1"/>
</dbReference>
<evidence type="ECO:0000256" key="14">
    <source>
        <dbReference type="ARBA" id="ARBA00023136"/>
    </source>
</evidence>
<evidence type="ECO:0000256" key="13">
    <source>
        <dbReference type="ARBA" id="ARBA00023075"/>
    </source>
</evidence>
<evidence type="ECO:0000313" key="20">
    <source>
        <dbReference type="Proteomes" id="UP001169760"/>
    </source>
</evidence>
<comment type="cofactor">
    <cofactor evidence="16 17">
        <name>FMN</name>
        <dbReference type="ChEBI" id="CHEBI:58210"/>
    </cofactor>
</comment>
<reference evidence="19" key="1">
    <citation type="submission" date="2023-07" db="EMBL/GenBank/DDBJ databases">
        <title>Genome content predicts the carbon catabolic preferences of heterotrophic bacteria.</title>
        <authorList>
            <person name="Gralka M."/>
        </authorList>
    </citation>
    <scope>NUCLEOTIDE SEQUENCE</scope>
    <source>
        <strain evidence="19">I3M17_2</strain>
    </source>
</reference>
<comment type="similarity">
    <text evidence="16 17">Belongs to the NqrC family.</text>
</comment>
<dbReference type="Pfam" id="PF04205">
    <property type="entry name" value="FMN_bind"/>
    <property type="match status" value="1"/>
</dbReference>
<evidence type="ECO:0000259" key="18">
    <source>
        <dbReference type="SMART" id="SM00900"/>
    </source>
</evidence>
<keyword evidence="4 16" id="KW-0597">Phosphoprotein</keyword>
<keyword evidence="9 16" id="KW-1133">Transmembrane helix</keyword>
<evidence type="ECO:0000256" key="2">
    <source>
        <dbReference type="ARBA" id="ARBA00022475"/>
    </source>
</evidence>
<evidence type="ECO:0000256" key="11">
    <source>
        <dbReference type="ARBA" id="ARBA00023053"/>
    </source>
</evidence>
<dbReference type="SMART" id="SM00900">
    <property type="entry name" value="FMN_bind"/>
    <property type="match status" value="1"/>
</dbReference>
<dbReference type="GO" id="GO:0010181">
    <property type="term" value="F:FMN binding"/>
    <property type="evidence" value="ECO:0007669"/>
    <property type="project" value="UniProtKB-UniRule"/>
</dbReference>
<evidence type="ECO:0000256" key="12">
    <source>
        <dbReference type="ARBA" id="ARBA00023065"/>
    </source>
</evidence>
<comment type="subunit">
    <text evidence="16 17">Composed of six subunits; NqrA, NqrB, NqrC, NqrD, NqrE and NqrF.</text>
</comment>
<dbReference type="GO" id="GO:0005886">
    <property type="term" value="C:plasma membrane"/>
    <property type="evidence" value="ECO:0007669"/>
    <property type="project" value="UniProtKB-SubCell"/>
</dbReference>
<dbReference type="EC" id="7.2.1.1" evidence="16 17"/>